<keyword evidence="8" id="KW-1015">Disulfide bond</keyword>
<evidence type="ECO:0000256" key="5">
    <source>
        <dbReference type="ARBA" id="ARBA00022840"/>
    </source>
</evidence>
<dbReference type="SUPFAM" id="SSF51998">
    <property type="entry name" value="PFL-like glycyl radical enzymes"/>
    <property type="match status" value="1"/>
</dbReference>
<dbReference type="Pfam" id="PF02867">
    <property type="entry name" value="Ribonuc_red_lgC"/>
    <property type="match status" value="1"/>
</dbReference>
<name>A0A1H0M0K2_STREI</name>
<evidence type="ECO:0000256" key="9">
    <source>
        <dbReference type="ARBA" id="ARBA00047754"/>
    </source>
</evidence>
<evidence type="ECO:0000256" key="2">
    <source>
        <dbReference type="ARBA" id="ARBA00012274"/>
    </source>
</evidence>
<dbReference type="UniPathway" id="UPA00326"/>
<sequence length="726" mass="82072">MGLVPYFMSLKNLGDVSYFRLNNEINRPVNGQIPLNKDKEAMKAFFSENVIPNTMTFKNISEKISYLITNDYIEAEFIAKYSLEFIETLAKDLQAHNFRFKSFMAAYKFYQQYALKTNDGNQYLENIEDRVLFNALYFADGNEELARDLATEMINQRYQPATPSFLNAGRSRRGEFVSCFLISVTDDMNAIGRSINSALQLSRIGGGVGISLSNLREAGAPIKGYEGAASGVVPVMKLFEDSFSYSNQLGQRQGAGAVYLDVFHPDIMAFLSTKKENADEKVRVKTLSLGITVPDKFYELARKNEDMYLFSPYSVEREYGVPYSYVDITAEYDKMVANPNIVKTKIKARDLETEISKLQQESGYPYVINIDTANHTNPIDGKIIMSNLCSEVLQVQKPSIINDAQEFVKMGTDISCNLGSTNVVNMMTSPDFGRSIKAMTRALTFVSDTSSIEAVPTIKHGNEQAHTFGLGAMGLHTYLAQNHIHYGSPESIEFTNIYFMLLNYWTLVESNQIARERKQTFVGFEKSKYEDGSYFDKYITGEFVPKSDRVKELFADHFIPSGKDWAELRDAIIADGLYHQNRLAVAPNGSISYINDVSASLHPITQRIEERQEKKIGKIYYPAAGLSTDTIPYYTSAYDMDMRKVIDVYAAATEHVDQGLSLTLFLRSDIPEGLYEWKTQSKQTTRDLSILRHYAFNKGLKSIYYIRTFTDDGEEVGSNQCESCVI</sequence>
<feature type="domain" description="Ribonucleotide reductase large subunit" evidence="11">
    <location>
        <begin position="565"/>
        <end position="587"/>
    </location>
</feature>
<evidence type="ECO:0000256" key="4">
    <source>
        <dbReference type="ARBA" id="ARBA00022741"/>
    </source>
</evidence>
<keyword evidence="5" id="KW-0067">ATP-binding</keyword>
<comment type="similarity">
    <text evidence="1 10">Belongs to the ribonucleoside diphosphate reductase large chain family.</text>
</comment>
<dbReference type="NCBIfam" id="TIGR04170">
    <property type="entry name" value="RNR_1b_NrdE"/>
    <property type="match status" value="1"/>
</dbReference>
<dbReference type="PANTHER" id="PTHR11573:SF30">
    <property type="entry name" value="RIBONUCLEOSIDE-DIPHOSPHATE REDUCTASE 2 SUBUNIT ALPHA"/>
    <property type="match status" value="1"/>
</dbReference>
<dbReference type="CDD" id="cd01679">
    <property type="entry name" value="RNR_I"/>
    <property type="match status" value="1"/>
</dbReference>
<dbReference type="Gene3D" id="3.20.70.20">
    <property type="match status" value="1"/>
</dbReference>
<dbReference type="Pfam" id="PF00317">
    <property type="entry name" value="Ribonuc_red_lgN"/>
    <property type="match status" value="1"/>
</dbReference>
<dbReference type="InterPro" id="IPR008926">
    <property type="entry name" value="RNR_R1-su_N"/>
</dbReference>
<dbReference type="NCBIfam" id="TIGR02506">
    <property type="entry name" value="NrdE_NrdA"/>
    <property type="match status" value="1"/>
</dbReference>
<dbReference type="InterPro" id="IPR013509">
    <property type="entry name" value="RNR_lsu_N"/>
</dbReference>
<keyword evidence="7 10" id="KW-0215">Deoxyribonucleotide synthesis</keyword>
<reference evidence="12 13" key="1">
    <citation type="submission" date="2016-10" db="EMBL/GenBank/DDBJ databases">
        <authorList>
            <person name="de Groot N.N."/>
        </authorList>
    </citation>
    <scope>NUCLEOTIDE SEQUENCE [LARGE SCALE GENOMIC DNA]</scope>
    <source>
        <strain evidence="12 13">Sb04</strain>
    </source>
</reference>
<dbReference type="GO" id="GO:0005971">
    <property type="term" value="C:ribonucleoside-diphosphate reductase complex"/>
    <property type="evidence" value="ECO:0007669"/>
    <property type="project" value="TreeGrafter"/>
</dbReference>
<evidence type="ECO:0000256" key="1">
    <source>
        <dbReference type="ARBA" id="ARBA00010406"/>
    </source>
</evidence>
<dbReference type="EC" id="1.17.4.1" evidence="2 10"/>
<accession>A0A1H0M0K2</accession>
<dbReference type="GO" id="GO:0005524">
    <property type="term" value="F:ATP binding"/>
    <property type="evidence" value="ECO:0007669"/>
    <property type="project" value="UniProtKB-KW"/>
</dbReference>
<dbReference type="SUPFAM" id="SSF48168">
    <property type="entry name" value="R1 subunit of ribonucleotide reductase, N-terminal domain"/>
    <property type="match status" value="1"/>
</dbReference>
<dbReference type="InterPro" id="IPR039718">
    <property type="entry name" value="Rrm1"/>
</dbReference>
<dbReference type="GO" id="GO:0004748">
    <property type="term" value="F:ribonucleoside-diphosphate reductase activity, thioredoxin disulfide as acceptor"/>
    <property type="evidence" value="ECO:0007669"/>
    <property type="project" value="UniProtKB-EC"/>
</dbReference>
<dbReference type="EMBL" id="FNJK01000002">
    <property type="protein sequence ID" value="SDO73999.1"/>
    <property type="molecule type" value="Genomic_DNA"/>
</dbReference>
<evidence type="ECO:0000259" key="11">
    <source>
        <dbReference type="PROSITE" id="PS00089"/>
    </source>
</evidence>
<comment type="function">
    <text evidence="10">Provides the precursors necessary for DNA synthesis. Catalyzes the biosynthesis of deoxyribonucleotides from the corresponding ribonucleotides.</text>
</comment>
<evidence type="ECO:0000313" key="13">
    <source>
        <dbReference type="Proteomes" id="UP000183816"/>
    </source>
</evidence>
<gene>
    <name evidence="12" type="ORF">SAMN05216347_102161</name>
</gene>
<keyword evidence="3" id="KW-0021">Allosteric enzyme</keyword>
<evidence type="ECO:0000256" key="8">
    <source>
        <dbReference type="ARBA" id="ARBA00023157"/>
    </source>
</evidence>
<dbReference type="Pfam" id="PF08343">
    <property type="entry name" value="RNR_N"/>
    <property type="match status" value="1"/>
</dbReference>
<evidence type="ECO:0000256" key="10">
    <source>
        <dbReference type="RuleBase" id="RU003410"/>
    </source>
</evidence>
<dbReference type="InterPro" id="IPR000788">
    <property type="entry name" value="RNR_lg_C"/>
</dbReference>
<organism evidence="12 13">
    <name type="scientific">Streptococcus equinus</name>
    <name type="common">Streptococcus bovis</name>
    <dbReference type="NCBI Taxonomy" id="1335"/>
    <lineage>
        <taxon>Bacteria</taxon>
        <taxon>Bacillati</taxon>
        <taxon>Bacillota</taxon>
        <taxon>Bacilli</taxon>
        <taxon>Lactobacillales</taxon>
        <taxon>Streptococcaceae</taxon>
        <taxon>Streptococcus</taxon>
    </lineage>
</organism>
<comment type="catalytic activity">
    <reaction evidence="9 10">
        <text>a 2'-deoxyribonucleoside 5'-diphosphate + [thioredoxin]-disulfide + H2O = a ribonucleoside 5'-diphosphate + [thioredoxin]-dithiol</text>
        <dbReference type="Rhea" id="RHEA:23252"/>
        <dbReference type="Rhea" id="RHEA-COMP:10698"/>
        <dbReference type="Rhea" id="RHEA-COMP:10700"/>
        <dbReference type="ChEBI" id="CHEBI:15377"/>
        <dbReference type="ChEBI" id="CHEBI:29950"/>
        <dbReference type="ChEBI" id="CHEBI:50058"/>
        <dbReference type="ChEBI" id="CHEBI:57930"/>
        <dbReference type="ChEBI" id="CHEBI:73316"/>
        <dbReference type="EC" id="1.17.4.1"/>
    </reaction>
</comment>
<keyword evidence="6 10" id="KW-0560">Oxidoreductase</keyword>
<dbReference type="PROSITE" id="PS00089">
    <property type="entry name" value="RIBORED_LARGE"/>
    <property type="match status" value="1"/>
</dbReference>
<dbReference type="AlphaFoldDB" id="A0A1H0M0K2"/>
<dbReference type="InterPro" id="IPR026459">
    <property type="entry name" value="RNR_1b_NrdE"/>
</dbReference>
<dbReference type="GO" id="GO:0009263">
    <property type="term" value="P:deoxyribonucleotide biosynthetic process"/>
    <property type="evidence" value="ECO:0007669"/>
    <property type="project" value="UniProtKB-KW"/>
</dbReference>
<proteinExistence type="inferred from homology"/>
<dbReference type="InterPro" id="IPR013346">
    <property type="entry name" value="NrdE_NrdA_C"/>
</dbReference>
<dbReference type="PRINTS" id="PR01183">
    <property type="entry name" value="RIBORDTASEM1"/>
</dbReference>
<evidence type="ECO:0000256" key="7">
    <source>
        <dbReference type="ARBA" id="ARBA00023116"/>
    </source>
</evidence>
<evidence type="ECO:0000313" key="12">
    <source>
        <dbReference type="EMBL" id="SDO73999.1"/>
    </source>
</evidence>
<dbReference type="FunFam" id="1.10.1650.20:FF:000002">
    <property type="entry name" value="Ribonucleoside-diphosphate reductase"/>
    <property type="match status" value="1"/>
</dbReference>
<dbReference type="InterPro" id="IPR013554">
    <property type="entry name" value="RNR_N"/>
</dbReference>
<evidence type="ECO:0000256" key="3">
    <source>
        <dbReference type="ARBA" id="ARBA00022533"/>
    </source>
</evidence>
<keyword evidence="4" id="KW-0547">Nucleotide-binding</keyword>
<protein>
    <recommendedName>
        <fullName evidence="2 10">Ribonucleoside-diphosphate reductase</fullName>
        <ecNumber evidence="2 10">1.17.4.1</ecNumber>
    </recommendedName>
</protein>
<dbReference type="Gene3D" id="1.10.1650.20">
    <property type="match status" value="1"/>
</dbReference>
<dbReference type="Proteomes" id="UP000183816">
    <property type="component" value="Unassembled WGS sequence"/>
</dbReference>
<evidence type="ECO:0000256" key="6">
    <source>
        <dbReference type="ARBA" id="ARBA00023002"/>
    </source>
</evidence>
<dbReference type="PANTHER" id="PTHR11573">
    <property type="entry name" value="RIBONUCLEOSIDE-DIPHOSPHATE REDUCTASE LARGE CHAIN"/>
    <property type="match status" value="1"/>
</dbReference>